<accession>A0ABN2CUN1</accession>
<keyword evidence="2" id="KW-1185">Reference proteome</keyword>
<gene>
    <name evidence="1" type="ORF">GCM10009742_00890</name>
</gene>
<sequence>MSEPEFLHELDVEVEADLELQAAGMPPQGEALVLDPYEAEAEAADLRSLHGAIEALEAAPYPRVDD</sequence>
<name>A0ABN2CUN1_9ACTN</name>
<comment type="caution">
    <text evidence="1">The sequence shown here is derived from an EMBL/GenBank/DDBJ whole genome shotgun (WGS) entry which is preliminary data.</text>
</comment>
<proteinExistence type="predicted"/>
<organism evidence="1 2">
    <name type="scientific">Kribbella karoonensis</name>
    <dbReference type="NCBI Taxonomy" id="324851"/>
    <lineage>
        <taxon>Bacteria</taxon>
        <taxon>Bacillati</taxon>
        <taxon>Actinomycetota</taxon>
        <taxon>Actinomycetes</taxon>
        <taxon>Propionibacteriales</taxon>
        <taxon>Kribbellaceae</taxon>
        <taxon>Kribbella</taxon>
    </lineage>
</organism>
<evidence type="ECO:0000313" key="2">
    <source>
        <dbReference type="Proteomes" id="UP001500190"/>
    </source>
</evidence>
<dbReference type="Proteomes" id="UP001500190">
    <property type="component" value="Unassembled WGS sequence"/>
</dbReference>
<dbReference type="RefSeq" id="WP_344187194.1">
    <property type="nucleotide sequence ID" value="NZ_BAAAND010000001.1"/>
</dbReference>
<protein>
    <submittedName>
        <fullName evidence="1">Uncharacterized protein</fullName>
    </submittedName>
</protein>
<reference evidence="1 2" key="1">
    <citation type="journal article" date="2019" name="Int. J. Syst. Evol. Microbiol.">
        <title>The Global Catalogue of Microorganisms (GCM) 10K type strain sequencing project: providing services to taxonomists for standard genome sequencing and annotation.</title>
        <authorList>
            <consortium name="The Broad Institute Genomics Platform"/>
            <consortium name="The Broad Institute Genome Sequencing Center for Infectious Disease"/>
            <person name="Wu L."/>
            <person name="Ma J."/>
        </authorList>
    </citation>
    <scope>NUCLEOTIDE SEQUENCE [LARGE SCALE GENOMIC DNA]</scope>
    <source>
        <strain evidence="1 2">JCM 14304</strain>
    </source>
</reference>
<evidence type="ECO:0000313" key="1">
    <source>
        <dbReference type="EMBL" id="GAA1563573.1"/>
    </source>
</evidence>
<dbReference type="EMBL" id="BAAAND010000001">
    <property type="protein sequence ID" value="GAA1563573.1"/>
    <property type="molecule type" value="Genomic_DNA"/>
</dbReference>